<proteinExistence type="predicted"/>
<gene>
    <name evidence="1" type="ORF">SDC9_172807</name>
</gene>
<evidence type="ECO:0000313" key="1">
    <source>
        <dbReference type="EMBL" id="MPN25398.1"/>
    </source>
</evidence>
<reference evidence="1" key="1">
    <citation type="submission" date="2019-08" db="EMBL/GenBank/DDBJ databases">
        <authorList>
            <person name="Kucharzyk K."/>
            <person name="Murdoch R.W."/>
            <person name="Higgins S."/>
            <person name="Loffler F."/>
        </authorList>
    </citation>
    <scope>NUCLEOTIDE SEQUENCE</scope>
</reference>
<sequence length="146" mass="14775">MSAPHSPGGVSSVSASRSVATMAAACLAWMASTSAFQSAIQPLLAGYWMMTAKKSPASSASHSSLELATLTSMPSGAARVCTTSMVCGCASPAITMVLLLDLTERLASVIASAAAVASSSMEALAIGMPVRSQTMVWKLTSASMRP</sequence>
<name>A0A645GES2_9ZZZZ</name>
<comment type="caution">
    <text evidence="1">The sequence shown here is derived from an EMBL/GenBank/DDBJ whole genome shotgun (WGS) entry which is preliminary data.</text>
</comment>
<accession>A0A645GES2</accession>
<dbReference type="EMBL" id="VSSQ01074565">
    <property type="protein sequence ID" value="MPN25398.1"/>
    <property type="molecule type" value="Genomic_DNA"/>
</dbReference>
<organism evidence="1">
    <name type="scientific">bioreactor metagenome</name>
    <dbReference type="NCBI Taxonomy" id="1076179"/>
    <lineage>
        <taxon>unclassified sequences</taxon>
        <taxon>metagenomes</taxon>
        <taxon>ecological metagenomes</taxon>
    </lineage>
</organism>
<dbReference type="AlphaFoldDB" id="A0A645GES2"/>
<protein>
    <submittedName>
        <fullName evidence="1">Uncharacterized protein</fullName>
    </submittedName>
</protein>